<dbReference type="InterPro" id="IPR013424">
    <property type="entry name" value="Ice-binding_C"/>
</dbReference>
<name>A0A147I415_9SPHN</name>
<gene>
    <name evidence="4" type="ORF">NS334_08300</name>
</gene>
<dbReference type="AlphaFoldDB" id="A0A147I415"/>
<dbReference type="Proteomes" id="UP000074310">
    <property type="component" value="Unassembled WGS sequence"/>
</dbReference>
<dbReference type="NCBIfam" id="NF035944">
    <property type="entry name" value="PEPxxWA-CTERM"/>
    <property type="match status" value="1"/>
</dbReference>
<evidence type="ECO:0000313" key="4">
    <source>
        <dbReference type="EMBL" id="KTT72830.1"/>
    </source>
</evidence>
<feature type="transmembrane region" description="Helical" evidence="1">
    <location>
        <begin position="221"/>
        <end position="238"/>
    </location>
</feature>
<reference evidence="4 5" key="1">
    <citation type="journal article" date="2016" name="Front. Microbiol.">
        <title>Genomic Resource of Rice Seed Associated Bacteria.</title>
        <authorList>
            <person name="Midha S."/>
            <person name="Bansal K."/>
            <person name="Sharma S."/>
            <person name="Kumar N."/>
            <person name="Patil P.P."/>
            <person name="Chaudhry V."/>
            <person name="Patil P.B."/>
        </authorList>
    </citation>
    <scope>NUCLEOTIDE SEQUENCE [LARGE SCALE GENOMIC DNA]</scope>
    <source>
        <strain evidence="4 5">NS334</strain>
    </source>
</reference>
<evidence type="ECO:0000256" key="2">
    <source>
        <dbReference type="SAM" id="SignalP"/>
    </source>
</evidence>
<dbReference type="NCBIfam" id="TIGR02595">
    <property type="entry name" value="PEP_CTERM"/>
    <property type="match status" value="1"/>
</dbReference>
<keyword evidence="1" id="KW-1133">Transmembrane helix</keyword>
<keyword evidence="5" id="KW-1185">Reference proteome</keyword>
<keyword evidence="1" id="KW-0472">Membrane</keyword>
<feature type="signal peptide" evidence="2">
    <location>
        <begin position="1"/>
        <end position="19"/>
    </location>
</feature>
<evidence type="ECO:0000313" key="5">
    <source>
        <dbReference type="Proteomes" id="UP000074310"/>
    </source>
</evidence>
<comment type="caution">
    <text evidence="4">The sequence shown here is derived from an EMBL/GenBank/DDBJ whole genome shotgun (WGS) entry which is preliminary data.</text>
</comment>
<evidence type="ECO:0000259" key="3">
    <source>
        <dbReference type="Pfam" id="PF07589"/>
    </source>
</evidence>
<accession>A0A147I415</accession>
<proteinExistence type="predicted"/>
<dbReference type="RefSeq" id="WP_058755502.1">
    <property type="nucleotide sequence ID" value="NZ_LDTB01000024.1"/>
</dbReference>
<protein>
    <recommendedName>
        <fullName evidence="3">Ice-binding protein C-terminal domain-containing protein</fullName>
    </recommendedName>
</protein>
<dbReference type="EMBL" id="LDTB01000024">
    <property type="protein sequence ID" value="KTT72830.1"/>
    <property type="molecule type" value="Genomic_DNA"/>
</dbReference>
<dbReference type="Pfam" id="PF07589">
    <property type="entry name" value="PEP-CTERM"/>
    <property type="match status" value="1"/>
</dbReference>
<organism evidence="4 5">
    <name type="scientific">Sphingomonas endophytica</name>
    <dbReference type="NCBI Taxonomy" id="869719"/>
    <lineage>
        <taxon>Bacteria</taxon>
        <taxon>Pseudomonadati</taxon>
        <taxon>Pseudomonadota</taxon>
        <taxon>Alphaproteobacteria</taxon>
        <taxon>Sphingomonadales</taxon>
        <taxon>Sphingomonadaceae</taxon>
        <taxon>Sphingomonas</taxon>
    </lineage>
</organism>
<dbReference type="PATRIC" id="fig|869719.3.peg.1317"/>
<keyword evidence="2" id="KW-0732">Signal</keyword>
<feature type="domain" description="Ice-binding protein C-terminal" evidence="3">
    <location>
        <begin position="214"/>
        <end position="239"/>
    </location>
</feature>
<keyword evidence="1" id="KW-0812">Transmembrane</keyword>
<feature type="chain" id="PRO_5007548202" description="Ice-binding protein C-terminal domain-containing protein" evidence="2">
    <location>
        <begin position="20"/>
        <end position="247"/>
    </location>
</feature>
<evidence type="ECO:0000256" key="1">
    <source>
        <dbReference type="SAM" id="Phobius"/>
    </source>
</evidence>
<sequence>MIRFVAGVMLAGAALPAQAAVTIGTQIVDARLQGVIAGQALDRSGSDAGNMTGRVSADVRSNQAASPSNGGVAMQGIASVVATLADAAHCRVTFRRTLAITAPGSDDSLLTGSSTYRYFFTVDTATAFDLNWGVSGYGASADGLVPAQTVSLTERDTGVSLLRLDGLGDGADGTTQVTLAAGRYTLSVEDAHAPVSRPGSGSGLSSAYSFAMRAVPEPSSWALMLVGFGTVGVGLRRARRRVTLAVR</sequence>